<reference evidence="6" key="1">
    <citation type="submission" date="2021-01" db="EMBL/GenBank/DDBJ databases">
        <title>Whole genome shotgun sequence of Planosporangium flavigriseum NBRC 105377.</title>
        <authorList>
            <person name="Komaki H."/>
            <person name="Tamura T."/>
        </authorList>
    </citation>
    <scope>NUCLEOTIDE SEQUENCE</scope>
    <source>
        <strain evidence="6">NBRC 105377</strain>
    </source>
</reference>
<evidence type="ECO:0000256" key="1">
    <source>
        <dbReference type="ARBA" id="ARBA00022450"/>
    </source>
</evidence>
<evidence type="ECO:0000256" key="2">
    <source>
        <dbReference type="ARBA" id="ARBA00022553"/>
    </source>
</evidence>
<dbReference type="FunFam" id="3.40.50.980:FF:000001">
    <property type="entry name" value="Non-ribosomal peptide synthetase"/>
    <property type="match status" value="1"/>
</dbReference>
<feature type="region of interest" description="Disordered" evidence="3">
    <location>
        <begin position="495"/>
        <end position="521"/>
    </location>
</feature>
<organism evidence="6 7">
    <name type="scientific">Planosporangium flavigriseum</name>
    <dbReference type="NCBI Taxonomy" id="373681"/>
    <lineage>
        <taxon>Bacteria</taxon>
        <taxon>Bacillati</taxon>
        <taxon>Actinomycetota</taxon>
        <taxon>Actinomycetes</taxon>
        <taxon>Micromonosporales</taxon>
        <taxon>Micromonosporaceae</taxon>
        <taxon>Planosporangium</taxon>
    </lineage>
</organism>
<dbReference type="SUPFAM" id="SSF56801">
    <property type="entry name" value="Acetyl-CoA synthetase-like"/>
    <property type="match status" value="1"/>
</dbReference>
<dbReference type="GO" id="GO:0043041">
    <property type="term" value="P:amino acid activation for nonribosomal peptide biosynthetic process"/>
    <property type="evidence" value="ECO:0007669"/>
    <property type="project" value="TreeGrafter"/>
</dbReference>
<dbReference type="InterPro" id="IPR025110">
    <property type="entry name" value="AMP-bd_C"/>
</dbReference>
<proteinExistence type="predicted"/>
<dbReference type="Pfam" id="PF00501">
    <property type="entry name" value="AMP-binding"/>
    <property type="match status" value="1"/>
</dbReference>
<dbReference type="AlphaFoldDB" id="A0A8J3LWQ2"/>
<dbReference type="InterPro" id="IPR010071">
    <property type="entry name" value="AA_adenyl_dom"/>
</dbReference>
<keyword evidence="2" id="KW-0597">Phosphoprotein</keyword>
<accession>A0A8J3LWQ2</accession>
<evidence type="ECO:0000313" key="7">
    <source>
        <dbReference type="Proteomes" id="UP000653674"/>
    </source>
</evidence>
<dbReference type="GO" id="GO:0005737">
    <property type="term" value="C:cytoplasm"/>
    <property type="evidence" value="ECO:0007669"/>
    <property type="project" value="TreeGrafter"/>
</dbReference>
<dbReference type="InterPro" id="IPR020845">
    <property type="entry name" value="AMP-binding_CS"/>
</dbReference>
<feature type="compositionally biased region" description="Basic and acidic residues" evidence="3">
    <location>
        <begin position="506"/>
        <end position="521"/>
    </location>
</feature>
<gene>
    <name evidence="6" type="ORF">Pfl04_33650</name>
</gene>
<feature type="domain" description="AMP-dependent synthetase/ligase" evidence="4">
    <location>
        <begin position="17"/>
        <end position="357"/>
    </location>
</feature>
<dbReference type="Gene3D" id="3.40.50.980">
    <property type="match status" value="2"/>
</dbReference>
<comment type="caution">
    <text evidence="6">The sequence shown here is derived from an EMBL/GenBank/DDBJ whole genome shotgun (WGS) entry which is preliminary data.</text>
</comment>
<dbReference type="EMBL" id="BONU01000024">
    <property type="protein sequence ID" value="GIG74961.1"/>
    <property type="molecule type" value="Genomic_DNA"/>
</dbReference>
<dbReference type="Proteomes" id="UP000653674">
    <property type="component" value="Unassembled WGS sequence"/>
</dbReference>
<dbReference type="GO" id="GO:0044550">
    <property type="term" value="P:secondary metabolite biosynthetic process"/>
    <property type="evidence" value="ECO:0007669"/>
    <property type="project" value="TreeGrafter"/>
</dbReference>
<evidence type="ECO:0000259" key="5">
    <source>
        <dbReference type="Pfam" id="PF13193"/>
    </source>
</evidence>
<sequence>MTRASPRTVHGVFAGFAHSMPGAVAVEDDQDCLTYAELDQRATALARAIVDRGCQGGFVGVLLGRSMRTIVALLAVLKAGAAYVPLEPAYPQARLREMIEQCGTTLVLTTAAAHDHIGGLGVDVILLDEERHVAATDPFTEPERRPLDPAYVMFTSGTTGRPKAVVVSHHNVVNLATGADYVDLSPARTVLQFAPISFDASTFEIWGALLNGAKLVVAPEDLLGSDRIGEMLARHKVDTMWLTSALFHRIVDTDLPALEPVTQLLAGGDVLSADHVRRALAAVPGRAVVNGYGPTETTTFACCHRVSAVEDACHPMPIGRAIPGVRLWIMTEEGVPAAPGEAGELWIAGDGVSLGYLGDPDESSRKFVPEPGRPDSRAYRSGDLVLLRGDGLLEFLGRIDDQVKVRGYRIEPAEVEAALVEQSTIRRAVVTAQEFRPGDKRLVAYLVLSPGAELRVPQLRRALSARLPSYLVPARYVVLDDLPVTRNGKVDRRALPVPEWTAPAPREPDGHHDRQHGEVDR</sequence>
<dbReference type="NCBIfam" id="TIGR01733">
    <property type="entry name" value="AA-adenyl-dom"/>
    <property type="match status" value="1"/>
</dbReference>
<evidence type="ECO:0000313" key="6">
    <source>
        <dbReference type="EMBL" id="GIG74961.1"/>
    </source>
</evidence>
<keyword evidence="7" id="KW-1185">Reference proteome</keyword>
<dbReference type="FunFam" id="3.30.300.30:FF:000010">
    <property type="entry name" value="Enterobactin synthetase component F"/>
    <property type="match status" value="1"/>
</dbReference>
<dbReference type="GO" id="GO:0031177">
    <property type="term" value="F:phosphopantetheine binding"/>
    <property type="evidence" value="ECO:0007669"/>
    <property type="project" value="TreeGrafter"/>
</dbReference>
<dbReference type="PROSITE" id="PS00455">
    <property type="entry name" value="AMP_BINDING"/>
    <property type="match status" value="1"/>
</dbReference>
<dbReference type="Pfam" id="PF13193">
    <property type="entry name" value="AMP-binding_C"/>
    <property type="match status" value="1"/>
</dbReference>
<keyword evidence="1" id="KW-0596">Phosphopantetheine</keyword>
<evidence type="ECO:0008006" key="8">
    <source>
        <dbReference type="Google" id="ProtNLM"/>
    </source>
</evidence>
<evidence type="ECO:0000256" key="3">
    <source>
        <dbReference type="SAM" id="MobiDB-lite"/>
    </source>
</evidence>
<feature type="domain" description="AMP-binding enzyme C-terminal" evidence="5">
    <location>
        <begin position="414"/>
        <end position="489"/>
    </location>
</feature>
<dbReference type="PANTHER" id="PTHR45527:SF1">
    <property type="entry name" value="FATTY ACID SYNTHASE"/>
    <property type="match status" value="1"/>
</dbReference>
<dbReference type="CDD" id="cd12117">
    <property type="entry name" value="A_NRPS_Srf_like"/>
    <property type="match status" value="1"/>
</dbReference>
<protein>
    <recommendedName>
        <fullName evidence="8">Amino acid adenylation domain-containing protein</fullName>
    </recommendedName>
</protein>
<dbReference type="InterPro" id="IPR000873">
    <property type="entry name" value="AMP-dep_synth/lig_dom"/>
</dbReference>
<dbReference type="InterPro" id="IPR045851">
    <property type="entry name" value="AMP-bd_C_sf"/>
</dbReference>
<dbReference type="PANTHER" id="PTHR45527">
    <property type="entry name" value="NONRIBOSOMAL PEPTIDE SYNTHETASE"/>
    <property type="match status" value="1"/>
</dbReference>
<dbReference type="Gene3D" id="2.30.38.10">
    <property type="entry name" value="Luciferase, Domain 3"/>
    <property type="match status" value="1"/>
</dbReference>
<name>A0A8J3LWQ2_9ACTN</name>
<dbReference type="Gene3D" id="3.30.300.30">
    <property type="match status" value="1"/>
</dbReference>
<evidence type="ECO:0000259" key="4">
    <source>
        <dbReference type="Pfam" id="PF00501"/>
    </source>
</evidence>